<dbReference type="GO" id="GO:0015616">
    <property type="term" value="F:DNA translocase activity"/>
    <property type="evidence" value="ECO:0007669"/>
    <property type="project" value="TreeGrafter"/>
</dbReference>
<dbReference type="Proteomes" id="UP000291117">
    <property type="component" value="Unassembled WGS sequence"/>
</dbReference>
<keyword evidence="4" id="KW-0347">Helicase</keyword>
<dbReference type="CDD" id="cd18793">
    <property type="entry name" value="SF2_C_SNF"/>
    <property type="match status" value="1"/>
</dbReference>
<dbReference type="GO" id="GO:0016787">
    <property type="term" value="F:hydrolase activity"/>
    <property type="evidence" value="ECO:0007669"/>
    <property type="project" value="UniProtKB-KW"/>
</dbReference>
<evidence type="ECO:0000256" key="1">
    <source>
        <dbReference type="ARBA" id="ARBA00022801"/>
    </source>
</evidence>
<dbReference type="PANTHER" id="PTHR45629">
    <property type="entry name" value="SNF2/RAD54 FAMILY MEMBER"/>
    <property type="match status" value="1"/>
</dbReference>
<dbReference type="Gene3D" id="3.40.50.10810">
    <property type="entry name" value="Tandem AAA-ATPase domain"/>
    <property type="match status" value="1"/>
</dbReference>
<keyword evidence="4" id="KW-0547">Nucleotide-binding</keyword>
<dbReference type="CDD" id="cd18012">
    <property type="entry name" value="DEXQc_arch_SWI2_SNF2"/>
    <property type="match status" value="1"/>
</dbReference>
<evidence type="ECO:0000259" key="3">
    <source>
        <dbReference type="PROSITE" id="PS51194"/>
    </source>
</evidence>
<dbReference type="InterPro" id="IPR027417">
    <property type="entry name" value="P-loop_NTPase"/>
</dbReference>
<dbReference type="EMBL" id="SJSM01000003">
    <property type="protein sequence ID" value="TCC97902.1"/>
    <property type="molecule type" value="Genomic_DNA"/>
</dbReference>
<keyword evidence="4" id="KW-0067">ATP-binding</keyword>
<dbReference type="GO" id="GO:0005524">
    <property type="term" value="F:ATP binding"/>
    <property type="evidence" value="ECO:0007669"/>
    <property type="project" value="InterPro"/>
</dbReference>
<dbReference type="PROSITE" id="PS51194">
    <property type="entry name" value="HELICASE_CTER"/>
    <property type="match status" value="1"/>
</dbReference>
<sequence length="1128" mass="129322">MQVEKEINALTHDYTLANFNISALTISEILKHSKVGADTGVKGFYELSPMEIAVNFAVFNDTSVSMTSQVVTITQTRDRVMLSCTCMSGSNGLCEYQAKVLYNIMNRQPLRLFFDETLRSKKLKEFAIDYGLENEGHLDDHFQIDYIKGALEISPKVKALFPINKKTKQELGEALLPAKEWPISAGGLIKKDVKTIVVFSQHRFYSHLTVSLYEGLASKDGKIKNPLKSLDPSEMIWRSENSSELKFLNGILKFQNNYNAEASESDLEGLKALAKNPLGLDIYMHDSKVSPNISASSITRVKLNVLGIDLILSVNEKGDFYEVSGRLMLDGQSLAIEDLVIKHHYFIRLDNNLYLIDNPAFLRVIDFFKKHYDKMLIHKSKFDEFYETILSKLEEKVKINYSYLKPATKTQIEEKGYDLENEQLIYLSESEDFVLITPVMRYSNTEIPVLSRKQIIGKDKYGNTFKLRRDEEEELQFISNIAKQHPFFEEQLDEEMKMDCFYMHRKHFLDIGWFLDAFEAWRSKGITIMGFNKLNNNNLSQFKADISIKVISGIDWFETVAKVEYNGEAISLKHLHKSIRNKSKFIKLDDGTMGILPDEWVEKFTSYFSAGEVVDDTIHTHKINYNMIAELYEEQLFDEAVKDQLAMYRGKLSGPESIIPVKIPDTLNAELRGYQHDGVNWLNFLDDFNFGACLADDMGLGKTIQIIAFILTQREKSAHNTNLVVVPASLIFNWQAEVAKFAPSIKIRTIYGADRLKNSHEFDQYELILTSYGTLLADINFLKAYRFNYVFLDESQTIKNPDSQRYKAVRLLQSRNKVALTGTPIENNTFDLYGQMSFACPGLLGSKQQFKELYSVPIDQFKETKRAKELQQRISPFILRRTKEQVAKELPDKTEMVIYCEMGTEQRTVYEAAVQDIKDYIEGVAEDELQKSSMHILQGITRLRQICNSAELLKDDKFYGNASAKMETLLEQIENKSPNHKILVFSQFVGMLDLIRKELYERGIAHEYLTGQTRNRAGAVASFQDNPEVRVFLISLKAGGVGLNLTKADYVYIVDPWWNPAVENQAIDRTYRIGQEKNVVAVRLICPDTIEDKIMKLQDTKKDLVDDLIKTETSIYKTLSKKDLLGLF</sequence>
<dbReference type="Pfam" id="PF00271">
    <property type="entry name" value="Helicase_C"/>
    <property type="match status" value="1"/>
</dbReference>
<dbReference type="SUPFAM" id="SSF52540">
    <property type="entry name" value="P-loop containing nucleoside triphosphate hydrolases"/>
    <property type="match status" value="2"/>
</dbReference>
<dbReference type="PANTHER" id="PTHR45629:SF7">
    <property type="entry name" value="DNA EXCISION REPAIR PROTEIN ERCC-6-RELATED"/>
    <property type="match status" value="1"/>
</dbReference>
<feature type="domain" description="Helicase ATP-binding" evidence="2">
    <location>
        <begin position="683"/>
        <end position="842"/>
    </location>
</feature>
<keyword evidence="5" id="KW-1185">Reference proteome</keyword>
<evidence type="ECO:0000313" key="5">
    <source>
        <dbReference type="Proteomes" id="UP000291117"/>
    </source>
</evidence>
<dbReference type="OrthoDB" id="9760715at2"/>
<evidence type="ECO:0000259" key="2">
    <source>
        <dbReference type="PROSITE" id="PS51192"/>
    </source>
</evidence>
<dbReference type="GO" id="GO:0004386">
    <property type="term" value="F:helicase activity"/>
    <property type="evidence" value="ECO:0007669"/>
    <property type="project" value="UniProtKB-KW"/>
</dbReference>
<comment type="caution">
    <text evidence="4">The sequence shown here is derived from an EMBL/GenBank/DDBJ whole genome shotgun (WGS) entry which is preliminary data.</text>
</comment>
<gene>
    <name evidence="4" type="ORF">EZ444_08305</name>
</gene>
<accession>A0A4R0NFB2</accession>
<dbReference type="AlphaFoldDB" id="A0A4R0NFB2"/>
<dbReference type="InterPro" id="IPR038718">
    <property type="entry name" value="SNF2-like_sf"/>
</dbReference>
<dbReference type="SMART" id="SM00487">
    <property type="entry name" value="DEXDc"/>
    <property type="match status" value="1"/>
</dbReference>
<proteinExistence type="predicted"/>
<dbReference type="SMART" id="SM00490">
    <property type="entry name" value="HELICc"/>
    <property type="match status" value="1"/>
</dbReference>
<dbReference type="PROSITE" id="PS51192">
    <property type="entry name" value="HELICASE_ATP_BIND_1"/>
    <property type="match status" value="1"/>
</dbReference>
<feature type="domain" description="Helicase C-terminal" evidence="3">
    <location>
        <begin position="965"/>
        <end position="1116"/>
    </location>
</feature>
<reference evidence="4 5" key="1">
    <citation type="submission" date="2019-02" db="EMBL/GenBank/DDBJ databases">
        <title>Pedobacter sp. RP-3-8 sp. nov., isolated from Arctic soil.</title>
        <authorList>
            <person name="Dahal R.H."/>
        </authorList>
    </citation>
    <scope>NUCLEOTIDE SEQUENCE [LARGE SCALE GENOMIC DNA]</scope>
    <source>
        <strain evidence="4 5">RP-3-8</strain>
    </source>
</reference>
<dbReference type="InterPro" id="IPR001650">
    <property type="entry name" value="Helicase_C-like"/>
</dbReference>
<organism evidence="4 5">
    <name type="scientific">Pedobacter hiemivivus</name>
    <dbReference type="NCBI Taxonomy" id="2530454"/>
    <lineage>
        <taxon>Bacteria</taxon>
        <taxon>Pseudomonadati</taxon>
        <taxon>Bacteroidota</taxon>
        <taxon>Sphingobacteriia</taxon>
        <taxon>Sphingobacteriales</taxon>
        <taxon>Sphingobacteriaceae</taxon>
        <taxon>Pedobacter</taxon>
    </lineage>
</organism>
<name>A0A4R0NFB2_9SPHI</name>
<dbReference type="Pfam" id="PF00176">
    <property type="entry name" value="SNF2-rel_dom"/>
    <property type="match status" value="1"/>
</dbReference>
<dbReference type="InterPro" id="IPR000330">
    <property type="entry name" value="SNF2_N"/>
</dbReference>
<protein>
    <submittedName>
        <fullName evidence="4">DEAD/DEAH box helicase</fullName>
    </submittedName>
</protein>
<evidence type="ECO:0000313" key="4">
    <source>
        <dbReference type="EMBL" id="TCC97902.1"/>
    </source>
</evidence>
<keyword evidence="1" id="KW-0378">Hydrolase</keyword>
<dbReference type="InterPro" id="IPR049730">
    <property type="entry name" value="SNF2/RAD54-like_C"/>
</dbReference>
<dbReference type="InterPro" id="IPR050496">
    <property type="entry name" value="SNF2_RAD54_helicase_repair"/>
</dbReference>
<dbReference type="InterPro" id="IPR014001">
    <property type="entry name" value="Helicase_ATP-bd"/>
</dbReference>
<dbReference type="Gene3D" id="3.40.50.300">
    <property type="entry name" value="P-loop containing nucleotide triphosphate hydrolases"/>
    <property type="match status" value="1"/>
</dbReference>